<dbReference type="PANTHER" id="PTHR36302:SF1">
    <property type="entry name" value="COPPER CHAPERONE PCU(A)C"/>
    <property type="match status" value="1"/>
</dbReference>
<dbReference type="SUPFAM" id="SSF110087">
    <property type="entry name" value="DR1885-like metal-binding protein"/>
    <property type="match status" value="1"/>
</dbReference>
<feature type="signal peptide" evidence="1">
    <location>
        <begin position="1"/>
        <end position="19"/>
    </location>
</feature>
<evidence type="ECO:0000256" key="1">
    <source>
        <dbReference type="SAM" id="SignalP"/>
    </source>
</evidence>
<proteinExistence type="predicted"/>
<name>A0ABX7C715_9HYPH</name>
<dbReference type="PANTHER" id="PTHR36302">
    <property type="entry name" value="BLR7088 PROTEIN"/>
    <property type="match status" value="1"/>
</dbReference>
<dbReference type="InterPro" id="IPR036182">
    <property type="entry name" value="PCuAC_sf"/>
</dbReference>
<dbReference type="RefSeq" id="WP_201635055.1">
    <property type="nucleotide sequence ID" value="NZ_CP068046.1"/>
</dbReference>
<evidence type="ECO:0000313" key="2">
    <source>
        <dbReference type="EMBL" id="QQR40057.1"/>
    </source>
</evidence>
<reference evidence="2 3" key="1">
    <citation type="submission" date="2021-01" db="EMBL/GenBank/DDBJ databases">
        <title>Genome seq and assembly of Devosia sp. LEGU1.</title>
        <authorList>
            <person name="Chhetri G."/>
        </authorList>
    </citation>
    <scope>NUCLEOTIDE SEQUENCE [LARGE SCALE GENOMIC DNA]</scope>
    <source>
        <strain evidence="2 3">LEGU1</strain>
    </source>
</reference>
<protein>
    <submittedName>
        <fullName evidence="2">Copper chaperone PCu(A)C</fullName>
    </submittedName>
</protein>
<dbReference type="Pfam" id="PF04314">
    <property type="entry name" value="PCuAC"/>
    <property type="match status" value="1"/>
</dbReference>
<organism evidence="2 3">
    <name type="scientific">Devosia rhizoryzae</name>
    <dbReference type="NCBI Taxonomy" id="2774137"/>
    <lineage>
        <taxon>Bacteria</taxon>
        <taxon>Pseudomonadati</taxon>
        <taxon>Pseudomonadota</taxon>
        <taxon>Alphaproteobacteria</taxon>
        <taxon>Hyphomicrobiales</taxon>
        <taxon>Devosiaceae</taxon>
        <taxon>Devosia</taxon>
    </lineage>
</organism>
<dbReference type="Proteomes" id="UP000595857">
    <property type="component" value="Chromosome"/>
</dbReference>
<evidence type="ECO:0000313" key="3">
    <source>
        <dbReference type="Proteomes" id="UP000595857"/>
    </source>
</evidence>
<feature type="chain" id="PRO_5045423271" evidence="1">
    <location>
        <begin position="20"/>
        <end position="158"/>
    </location>
</feature>
<keyword evidence="1" id="KW-0732">Signal</keyword>
<accession>A0ABX7C715</accession>
<dbReference type="InterPro" id="IPR007410">
    <property type="entry name" value="LpqE-like"/>
</dbReference>
<gene>
    <name evidence="2" type="ORF">JI748_03300</name>
</gene>
<keyword evidence="3" id="KW-1185">Reference proteome</keyword>
<sequence>MKTLLTTLLLLGPAIPAAAHEFTVGDLYVDHPMIEEAPPNAPVLGGYLSIANRGGSDDRLVAIESAAARKVELHRSSVTDGIARMQQITDGLAVPAGTTVELGDGNHAMFLDPDRRYVAGDEIGATLVFENAGRVDVVFEVEKRSAESAASSHGDHAR</sequence>
<dbReference type="Gene3D" id="2.60.40.1890">
    <property type="entry name" value="PCu(A)C copper chaperone"/>
    <property type="match status" value="1"/>
</dbReference>
<dbReference type="EMBL" id="CP068046">
    <property type="protein sequence ID" value="QQR40057.1"/>
    <property type="molecule type" value="Genomic_DNA"/>
</dbReference>
<dbReference type="InterPro" id="IPR058248">
    <property type="entry name" value="Lxx211020-like"/>
</dbReference>